<feature type="compositionally biased region" description="Pro residues" evidence="10">
    <location>
        <begin position="37"/>
        <end position="57"/>
    </location>
</feature>
<evidence type="ECO:0000256" key="8">
    <source>
        <dbReference type="ARBA" id="ARBA00022989"/>
    </source>
</evidence>
<dbReference type="KEGG" id="lsx:H8B22_14375"/>
<evidence type="ECO:0000256" key="7">
    <source>
        <dbReference type="ARBA" id="ARBA00022927"/>
    </source>
</evidence>
<feature type="chain" id="PRO_5028818687" evidence="11">
    <location>
        <begin position="33"/>
        <end position="142"/>
    </location>
</feature>
<dbReference type="PANTHER" id="PTHR33446">
    <property type="entry name" value="PROTEIN TONB-RELATED"/>
    <property type="match status" value="1"/>
</dbReference>
<keyword evidence="4" id="KW-1003">Cell membrane</keyword>
<evidence type="ECO:0000256" key="5">
    <source>
        <dbReference type="ARBA" id="ARBA00022519"/>
    </source>
</evidence>
<dbReference type="Gene3D" id="3.30.1150.10">
    <property type="match status" value="1"/>
</dbReference>
<dbReference type="PROSITE" id="PS52015">
    <property type="entry name" value="TONB_CTD"/>
    <property type="match status" value="1"/>
</dbReference>
<dbReference type="InterPro" id="IPR037682">
    <property type="entry name" value="TonB_C"/>
</dbReference>
<dbReference type="GO" id="GO:0098797">
    <property type="term" value="C:plasma membrane protein complex"/>
    <property type="evidence" value="ECO:0007669"/>
    <property type="project" value="TreeGrafter"/>
</dbReference>
<dbReference type="InterPro" id="IPR051045">
    <property type="entry name" value="TonB-dependent_transducer"/>
</dbReference>
<keyword evidence="7" id="KW-0653">Protein transport</keyword>
<keyword evidence="6" id="KW-0812">Transmembrane</keyword>
<evidence type="ECO:0000256" key="6">
    <source>
        <dbReference type="ARBA" id="ARBA00022692"/>
    </source>
</evidence>
<dbReference type="SUPFAM" id="SSF74653">
    <property type="entry name" value="TolA/TonB C-terminal domain"/>
    <property type="match status" value="1"/>
</dbReference>
<evidence type="ECO:0000259" key="12">
    <source>
        <dbReference type="PROSITE" id="PS52015"/>
    </source>
</evidence>
<keyword evidence="5" id="KW-0997">Cell inner membrane</keyword>
<dbReference type="Proteomes" id="UP000516018">
    <property type="component" value="Chromosome"/>
</dbReference>
<proteinExistence type="inferred from homology"/>
<dbReference type="GO" id="GO:0015031">
    <property type="term" value="P:protein transport"/>
    <property type="evidence" value="ECO:0007669"/>
    <property type="project" value="UniProtKB-KW"/>
</dbReference>
<keyword evidence="9" id="KW-0472">Membrane</keyword>
<keyword evidence="3" id="KW-0813">Transport</keyword>
<evidence type="ECO:0000313" key="13">
    <source>
        <dbReference type="EMBL" id="QNP40627.1"/>
    </source>
</evidence>
<dbReference type="AlphaFoldDB" id="A0A7H0FX61"/>
<gene>
    <name evidence="13" type="ORF">H8B22_14375</name>
</gene>
<feature type="signal peptide" evidence="11">
    <location>
        <begin position="1"/>
        <end position="32"/>
    </location>
</feature>
<keyword evidence="8" id="KW-1133">Transmembrane helix</keyword>
<comment type="subcellular location">
    <subcellularLocation>
        <location evidence="1">Cell inner membrane</location>
        <topology evidence="1">Single-pass membrane protein</topology>
        <orientation evidence="1">Periplasmic side</orientation>
    </subcellularLocation>
</comment>
<evidence type="ECO:0000256" key="9">
    <source>
        <dbReference type="ARBA" id="ARBA00023136"/>
    </source>
</evidence>
<evidence type="ECO:0000256" key="11">
    <source>
        <dbReference type="SAM" id="SignalP"/>
    </source>
</evidence>
<evidence type="ECO:0000256" key="10">
    <source>
        <dbReference type="SAM" id="MobiDB-lite"/>
    </source>
</evidence>
<dbReference type="GO" id="GO:0055085">
    <property type="term" value="P:transmembrane transport"/>
    <property type="evidence" value="ECO:0007669"/>
    <property type="project" value="InterPro"/>
</dbReference>
<evidence type="ECO:0000256" key="1">
    <source>
        <dbReference type="ARBA" id="ARBA00004383"/>
    </source>
</evidence>
<dbReference type="GO" id="GO:0031992">
    <property type="term" value="F:energy transducer activity"/>
    <property type="evidence" value="ECO:0007669"/>
    <property type="project" value="TreeGrafter"/>
</dbReference>
<feature type="domain" description="TonB C-terminal" evidence="12">
    <location>
        <begin position="41"/>
        <end position="137"/>
    </location>
</feature>
<name>A0A7H0FX61_9GAMM</name>
<dbReference type="EMBL" id="CP060820">
    <property type="protein sequence ID" value="QNP40627.1"/>
    <property type="molecule type" value="Genomic_DNA"/>
</dbReference>
<comment type="similarity">
    <text evidence="2">Belongs to the TonB family.</text>
</comment>
<evidence type="ECO:0000256" key="4">
    <source>
        <dbReference type="ARBA" id="ARBA00022475"/>
    </source>
</evidence>
<dbReference type="Pfam" id="PF03544">
    <property type="entry name" value="TonB_C"/>
    <property type="match status" value="1"/>
</dbReference>
<accession>A0A7H0FX61</accession>
<keyword evidence="14" id="KW-1185">Reference proteome</keyword>
<sequence length="142" mass="14923">MSGQPASHRRNRLHLLPALACAALLSACQQGAQQPEAPAPPAPTPPMAQETPPPDYPPELACRQVGGTALLNVALAANGYAVKVEIVSSSGNATLDEAAVAAVREWKFRPATVRGQPTTSKLQVPVKFTPPNPPPDECNQYL</sequence>
<dbReference type="RefSeq" id="WP_187712068.1">
    <property type="nucleotide sequence ID" value="NZ_CP060820.1"/>
</dbReference>
<dbReference type="InterPro" id="IPR006260">
    <property type="entry name" value="TonB/TolA_C"/>
</dbReference>
<keyword evidence="11" id="KW-0732">Signal</keyword>
<dbReference type="PANTHER" id="PTHR33446:SF2">
    <property type="entry name" value="PROTEIN TONB"/>
    <property type="match status" value="1"/>
</dbReference>
<evidence type="ECO:0000256" key="2">
    <source>
        <dbReference type="ARBA" id="ARBA00006555"/>
    </source>
</evidence>
<protein>
    <submittedName>
        <fullName evidence="13">Energy transducer TonB</fullName>
    </submittedName>
</protein>
<evidence type="ECO:0000313" key="14">
    <source>
        <dbReference type="Proteomes" id="UP000516018"/>
    </source>
</evidence>
<dbReference type="NCBIfam" id="TIGR01352">
    <property type="entry name" value="tonB_Cterm"/>
    <property type="match status" value="1"/>
</dbReference>
<organism evidence="13 14">
    <name type="scientific">Agrilutibacter terrestris</name>
    <dbReference type="NCBI Taxonomy" id="2865112"/>
    <lineage>
        <taxon>Bacteria</taxon>
        <taxon>Pseudomonadati</taxon>
        <taxon>Pseudomonadota</taxon>
        <taxon>Gammaproteobacteria</taxon>
        <taxon>Lysobacterales</taxon>
        <taxon>Lysobacteraceae</taxon>
        <taxon>Agrilutibacter</taxon>
    </lineage>
</organism>
<reference evidence="13 14" key="1">
    <citation type="submission" date="2020-08" db="EMBL/GenBank/DDBJ databases">
        <title>Lysobacter sp. II4 sp. nov., isolated from soil.</title>
        <authorList>
            <person name="Woo C.Y."/>
            <person name="Kim J."/>
        </authorList>
    </citation>
    <scope>NUCLEOTIDE SEQUENCE [LARGE SCALE GENOMIC DNA]</scope>
    <source>
        <strain evidence="13 14">II4</strain>
    </source>
</reference>
<feature type="region of interest" description="Disordered" evidence="10">
    <location>
        <begin position="30"/>
        <end position="57"/>
    </location>
</feature>
<evidence type="ECO:0000256" key="3">
    <source>
        <dbReference type="ARBA" id="ARBA00022448"/>
    </source>
</evidence>